<evidence type="ECO:0000256" key="7">
    <source>
        <dbReference type="ARBA" id="ARBA00022692"/>
    </source>
</evidence>
<dbReference type="InterPro" id="IPR025770">
    <property type="entry name" value="PPMT_MeTrfase"/>
</dbReference>
<dbReference type="Gene3D" id="1.20.120.1630">
    <property type="match status" value="1"/>
</dbReference>
<keyword evidence="12" id="KW-1185">Reference proteome</keyword>
<keyword evidence="4 10" id="KW-0489">Methyltransferase</keyword>
<evidence type="ECO:0000313" key="11">
    <source>
        <dbReference type="EMBL" id="CAB9527426.1"/>
    </source>
</evidence>
<dbReference type="OrthoDB" id="422086at2759"/>
<evidence type="ECO:0000256" key="5">
    <source>
        <dbReference type="ARBA" id="ARBA00022679"/>
    </source>
</evidence>
<dbReference type="GO" id="GO:0004671">
    <property type="term" value="F:protein C-terminal S-isoprenylcysteine carboxyl O-methyltransferase activity"/>
    <property type="evidence" value="ECO:0007669"/>
    <property type="project" value="UniProtKB-EC"/>
</dbReference>
<evidence type="ECO:0000256" key="6">
    <source>
        <dbReference type="ARBA" id="ARBA00022691"/>
    </source>
</evidence>
<keyword evidence="8 10" id="KW-1133">Transmembrane helix</keyword>
<dbReference type="GO" id="GO:0005789">
    <property type="term" value="C:endoplasmic reticulum membrane"/>
    <property type="evidence" value="ECO:0007669"/>
    <property type="project" value="UniProtKB-SubCell"/>
</dbReference>
<name>A0A9N8HVJ3_9STRA</name>
<dbReference type="PROSITE" id="PS51564">
    <property type="entry name" value="SAM_ICMT"/>
    <property type="match status" value="1"/>
</dbReference>
<evidence type="ECO:0000313" key="12">
    <source>
        <dbReference type="Proteomes" id="UP001153069"/>
    </source>
</evidence>
<keyword evidence="5" id="KW-0808">Transferase</keyword>
<dbReference type="GO" id="GO:0032259">
    <property type="term" value="P:methylation"/>
    <property type="evidence" value="ECO:0007669"/>
    <property type="project" value="UniProtKB-KW"/>
</dbReference>
<evidence type="ECO:0000256" key="3">
    <source>
        <dbReference type="ARBA" id="ARBA00012151"/>
    </source>
</evidence>
<keyword evidence="6 10" id="KW-0949">S-adenosyl-L-methionine</keyword>
<dbReference type="EC" id="2.1.1.100" evidence="3 10"/>
<comment type="caution">
    <text evidence="11">The sequence shown here is derived from an EMBL/GenBank/DDBJ whole genome shotgun (WGS) entry which is preliminary data.</text>
</comment>
<evidence type="ECO:0000256" key="2">
    <source>
        <dbReference type="ARBA" id="ARBA00009140"/>
    </source>
</evidence>
<dbReference type="AlphaFoldDB" id="A0A9N8HVJ3"/>
<reference evidence="11" key="1">
    <citation type="submission" date="2020-06" db="EMBL/GenBank/DDBJ databases">
        <authorList>
            <consortium name="Plant Systems Biology data submission"/>
        </authorList>
    </citation>
    <scope>NUCLEOTIDE SEQUENCE</scope>
    <source>
        <strain evidence="11">D6</strain>
    </source>
</reference>
<organism evidence="11 12">
    <name type="scientific">Seminavis robusta</name>
    <dbReference type="NCBI Taxonomy" id="568900"/>
    <lineage>
        <taxon>Eukaryota</taxon>
        <taxon>Sar</taxon>
        <taxon>Stramenopiles</taxon>
        <taxon>Ochrophyta</taxon>
        <taxon>Bacillariophyta</taxon>
        <taxon>Bacillariophyceae</taxon>
        <taxon>Bacillariophycidae</taxon>
        <taxon>Naviculales</taxon>
        <taxon>Naviculaceae</taxon>
        <taxon>Seminavis</taxon>
    </lineage>
</organism>
<keyword evidence="7 10" id="KW-0812">Transmembrane</keyword>
<evidence type="ECO:0000256" key="10">
    <source>
        <dbReference type="RuleBase" id="RU362022"/>
    </source>
</evidence>
<protein>
    <recommendedName>
        <fullName evidence="3 10">Protein-S-isoprenylcysteine O-methyltransferase</fullName>
        <ecNumber evidence="3 10">2.1.1.100</ecNumber>
    </recommendedName>
</protein>
<dbReference type="EMBL" id="CAICTM010001991">
    <property type="protein sequence ID" value="CAB9527426.1"/>
    <property type="molecule type" value="Genomic_DNA"/>
</dbReference>
<dbReference type="Pfam" id="PF04140">
    <property type="entry name" value="ICMT"/>
    <property type="match status" value="1"/>
</dbReference>
<accession>A0A9N8HVJ3</accession>
<comment type="similarity">
    <text evidence="2 10">Belongs to the class VI-like SAM-binding methyltransferase superfamily. Isoprenylcysteine carboxyl methyltransferase family.</text>
</comment>
<sequence length="275" mass="31329">MKETAFRALQGIQSKLSFEGWPVDSQFRSVRSLGRTATIAVLLGVILGTHICLFSVLILHRRFTLVPVLDDFFSPERIDMLWQWSGYIVLVCCFHLTEFFITAIYNPTVVTADSFLVNHSLGYTAAFLASATEFWARFCLCPSMRAPIFMVGLAMVIFGQVTRAVAMATCGASFNHLIQTSKKDNHVLVTHGIYSYLRHPSYVGFYYWAIGAQILLNNILHSILFAVATTIFFRRRIPYEEESLMHYFPDQYACYAASTWVGIPFVPQFKRNKIE</sequence>
<feature type="transmembrane region" description="Helical" evidence="10">
    <location>
        <begin position="205"/>
        <end position="233"/>
    </location>
</feature>
<gene>
    <name evidence="11" type="ORF">SEMRO_1993_G309940.1</name>
</gene>
<keyword evidence="10" id="KW-0256">Endoplasmic reticulum</keyword>
<feature type="transmembrane region" description="Helical" evidence="10">
    <location>
        <begin position="37"/>
        <end position="60"/>
    </location>
</feature>
<dbReference type="PANTHER" id="PTHR12714">
    <property type="entry name" value="PROTEIN-S ISOPRENYLCYSTEINE O-METHYLTRANSFERASE"/>
    <property type="match status" value="1"/>
</dbReference>
<evidence type="ECO:0000256" key="4">
    <source>
        <dbReference type="ARBA" id="ARBA00022603"/>
    </source>
</evidence>
<evidence type="ECO:0000256" key="1">
    <source>
        <dbReference type="ARBA" id="ARBA00004141"/>
    </source>
</evidence>
<dbReference type="PANTHER" id="PTHR12714:SF9">
    <property type="entry name" value="PROTEIN-S-ISOPRENYLCYSTEINE O-METHYLTRANSFERASE"/>
    <property type="match status" value="1"/>
</dbReference>
<keyword evidence="9 10" id="KW-0472">Membrane</keyword>
<feature type="transmembrane region" description="Helical" evidence="10">
    <location>
        <begin position="81"/>
        <end position="105"/>
    </location>
</feature>
<comment type="subcellular location">
    <subcellularLocation>
        <location evidence="10">Endoplasmic reticulum membrane</location>
        <topology evidence="10">Multi-pass membrane protein</topology>
    </subcellularLocation>
    <subcellularLocation>
        <location evidence="1">Membrane</location>
        <topology evidence="1">Multi-pass membrane protein</topology>
    </subcellularLocation>
</comment>
<evidence type="ECO:0000256" key="8">
    <source>
        <dbReference type="ARBA" id="ARBA00022989"/>
    </source>
</evidence>
<dbReference type="InterPro" id="IPR007269">
    <property type="entry name" value="ICMT_MeTrfase"/>
</dbReference>
<proteinExistence type="inferred from homology"/>
<evidence type="ECO:0000256" key="9">
    <source>
        <dbReference type="ARBA" id="ARBA00023136"/>
    </source>
</evidence>
<comment type="catalytic activity">
    <reaction evidence="10">
        <text>[protein]-C-terminal S-[(2E,6E)-farnesyl]-L-cysteine + S-adenosyl-L-methionine = [protein]-C-terminal S-[(2E,6E)-farnesyl]-L-cysteine methyl ester + S-adenosyl-L-homocysteine</text>
        <dbReference type="Rhea" id="RHEA:21672"/>
        <dbReference type="Rhea" id="RHEA-COMP:12125"/>
        <dbReference type="Rhea" id="RHEA-COMP:12126"/>
        <dbReference type="ChEBI" id="CHEBI:57856"/>
        <dbReference type="ChEBI" id="CHEBI:59789"/>
        <dbReference type="ChEBI" id="CHEBI:90510"/>
        <dbReference type="ChEBI" id="CHEBI:90511"/>
        <dbReference type="EC" id="2.1.1.100"/>
    </reaction>
</comment>
<dbReference type="Proteomes" id="UP001153069">
    <property type="component" value="Unassembled WGS sequence"/>
</dbReference>
<feature type="transmembrane region" description="Helical" evidence="10">
    <location>
        <begin position="148"/>
        <end position="174"/>
    </location>
</feature>